<protein>
    <recommendedName>
        <fullName evidence="4">Vms1-associating treble clef domain-containing protein</fullName>
    </recommendedName>
</protein>
<dbReference type="InterPro" id="IPR032466">
    <property type="entry name" value="Metal_Hydrolase"/>
</dbReference>
<sequence length="390" mass="42957">MAAPTTMMTVCGPIETSRVLPGGILAVQRLIQKATPIDADEAIAPEDLMWLREYPFEKQNAMLVSEDKAFREIELLSAYNCNTIVDLHAPSERDPRRLRLLAERLGINILTSTSIDSSMPTPTSDTTTVIETLAQKLQLELQFGIDDTSIQASVIYHVVDIRAVNALHWAAVAKAQQATCAAVYLDLVPFPASGYDAEVLALLASYEGLRDRLVLCHCDLLPLPLLNQLADLGVVLSFDLVGLDAVSDMLPFPVLPKETLVPRDREIAMLVQSLVARARVLVNSTVYFKTQYKRNGGGGYTHIFSSFCRRACMSPAEATKVLHATPLALLSGYVPPPAVEIPKAYIHCSICRGAFEPIVGEYFTKFDFVYCSTKCLRKHRLAGFTKDIVQ</sequence>
<evidence type="ECO:0000259" key="4">
    <source>
        <dbReference type="Pfam" id="PF18716"/>
    </source>
</evidence>
<dbReference type="AlphaFoldDB" id="A0A1V9YKV4"/>
<name>A0A1V9YKV4_ACHHY</name>
<dbReference type="Pfam" id="PF02126">
    <property type="entry name" value="PTE"/>
    <property type="match status" value="1"/>
</dbReference>
<evidence type="ECO:0000256" key="2">
    <source>
        <dbReference type="ARBA" id="ARBA00022723"/>
    </source>
</evidence>
<dbReference type="InterPro" id="IPR001559">
    <property type="entry name" value="Phosphotriesterase"/>
</dbReference>
<dbReference type="InterPro" id="IPR041540">
    <property type="entry name" value="VATC"/>
</dbReference>
<comment type="cofactor">
    <cofactor evidence="1">
        <name>a divalent metal cation</name>
        <dbReference type="ChEBI" id="CHEBI:60240"/>
    </cofactor>
</comment>
<accession>A0A1V9YKV4</accession>
<keyword evidence="2" id="KW-0479">Metal-binding</keyword>
<feature type="domain" description="Vms1-associating treble clef" evidence="4">
    <location>
        <begin position="344"/>
        <end position="385"/>
    </location>
</feature>
<evidence type="ECO:0000313" key="6">
    <source>
        <dbReference type="Proteomes" id="UP000243579"/>
    </source>
</evidence>
<reference evidence="5 6" key="1">
    <citation type="journal article" date="2014" name="Genome Biol. Evol.">
        <title>The secreted proteins of Achlya hypogyna and Thraustotheca clavata identify the ancestral oomycete secretome and reveal gene acquisitions by horizontal gene transfer.</title>
        <authorList>
            <person name="Misner I."/>
            <person name="Blouin N."/>
            <person name="Leonard G."/>
            <person name="Richards T.A."/>
            <person name="Lane C.E."/>
        </authorList>
    </citation>
    <scope>NUCLEOTIDE SEQUENCE [LARGE SCALE GENOMIC DNA]</scope>
    <source>
        <strain evidence="5 6">ATCC 48635</strain>
    </source>
</reference>
<dbReference type="Pfam" id="PF18716">
    <property type="entry name" value="VATC"/>
    <property type="match status" value="1"/>
</dbReference>
<gene>
    <name evidence="5" type="ORF">ACHHYP_10621</name>
</gene>
<dbReference type="EMBL" id="JNBR01001512">
    <property type="protein sequence ID" value="OQR86359.1"/>
    <property type="molecule type" value="Genomic_DNA"/>
</dbReference>
<dbReference type="SUPFAM" id="SSF51556">
    <property type="entry name" value="Metallo-dependent hydrolases"/>
    <property type="match status" value="1"/>
</dbReference>
<evidence type="ECO:0000256" key="1">
    <source>
        <dbReference type="ARBA" id="ARBA00001968"/>
    </source>
</evidence>
<dbReference type="PANTHER" id="PTHR10819">
    <property type="entry name" value="PHOSPHOTRIESTERASE-RELATED"/>
    <property type="match status" value="1"/>
</dbReference>
<organism evidence="5 6">
    <name type="scientific">Achlya hypogyna</name>
    <name type="common">Oomycete</name>
    <name type="synonym">Protoachlya hypogyna</name>
    <dbReference type="NCBI Taxonomy" id="1202772"/>
    <lineage>
        <taxon>Eukaryota</taxon>
        <taxon>Sar</taxon>
        <taxon>Stramenopiles</taxon>
        <taxon>Oomycota</taxon>
        <taxon>Saprolegniomycetes</taxon>
        <taxon>Saprolegniales</taxon>
        <taxon>Achlyaceae</taxon>
        <taxon>Achlya</taxon>
    </lineage>
</organism>
<dbReference type="OrthoDB" id="9998343at2759"/>
<comment type="caution">
    <text evidence="5">The sequence shown here is derived from an EMBL/GenBank/DDBJ whole genome shotgun (WGS) entry which is preliminary data.</text>
</comment>
<dbReference type="GO" id="GO:0008270">
    <property type="term" value="F:zinc ion binding"/>
    <property type="evidence" value="ECO:0007669"/>
    <property type="project" value="InterPro"/>
</dbReference>
<proteinExistence type="predicted"/>
<evidence type="ECO:0000313" key="5">
    <source>
        <dbReference type="EMBL" id="OQR86359.1"/>
    </source>
</evidence>
<dbReference type="Gene3D" id="3.20.20.140">
    <property type="entry name" value="Metal-dependent hydrolases"/>
    <property type="match status" value="1"/>
</dbReference>
<evidence type="ECO:0000256" key="3">
    <source>
        <dbReference type="ARBA" id="ARBA00022801"/>
    </source>
</evidence>
<keyword evidence="3" id="KW-0378">Hydrolase</keyword>
<keyword evidence="6" id="KW-1185">Reference proteome</keyword>
<dbReference type="PANTHER" id="PTHR10819:SF3">
    <property type="entry name" value="PHOSPHOTRIESTERASE-RELATED PROTEIN"/>
    <property type="match status" value="1"/>
</dbReference>
<dbReference type="Proteomes" id="UP000243579">
    <property type="component" value="Unassembled WGS sequence"/>
</dbReference>
<dbReference type="GO" id="GO:0016787">
    <property type="term" value="F:hydrolase activity"/>
    <property type="evidence" value="ECO:0007669"/>
    <property type="project" value="UniProtKB-KW"/>
</dbReference>